<dbReference type="AlphaFoldDB" id="U4LR65"/>
<keyword evidence="3" id="KW-1185">Reference proteome</keyword>
<feature type="region of interest" description="Disordered" evidence="1">
    <location>
        <begin position="18"/>
        <end position="83"/>
    </location>
</feature>
<name>U4LR65_PYROM</name>
<sequence>MFSSFCTGWYEVWGKSREGNKEEDKEVYEGKEKVKERKKEKPQAKLKENPKLKPKKKPIPESKPNPKNKKKARDKVRDNSQPSHYAVEVDGCNFWLDGSSEQRRQRKDTGGFVGLYRDRNEKNSESWRSFMIEMAIEPAFENEGVRCRDSVAIES</sequence>
<feature type="compositionally biased region" description="Basic and acidic residues" evidence="1">
    <location>
        <begin position="18"/>
        <end position="51"/>
    </location>
</feature>
<organism evidence="2 3">
    <name type="scientific">Pyronema omphalodes (strain CBS 100304)</name>
    <name type="common">Pyronema confluens</name>
    <dbReference type="NCBI Taxonomy" id="1076935"/>
    <lineage>
        <taxon>Eukaryota</taxon>
        <taxon>Fungi</taxon>
        <taxon>Dikarya</taxon>
        <taxon>Ascomycota</taxon>
        <taxon>Pezizomycotina</taxon>
        <taxon>Pezizomycetes</taxon>
        <taxon>Pezizales</taxon>
        <taxon>Pyronemataceae</taxon>
        <taxon>Pyronema</taxon>
    </lineage>
</organism>
<accession>U4LR65</accession>
<proteinExistence type="predicted"/>
<evidence type="ECO:0000256" key="1">
    <source>
        <dbReference type="SAM" id="MobiDB-lite"/>
    </source>
</evidence>
<dbReference type="EMBL" id="HF936600">
    <property type="protein sequence ID" value="CCX34681.1"/>
    <property type="molecule type" value="Genomic_DNA"/>
</dbReference>
<gene>
    <name evidence="2" type="ORF">PCON_04176</name>
</gene>
<evidence type="ECO:0000313" key="2">
    <source>
        <dbReference type="EMBL" id="CCX34681.1"/>
    </source>
</evidence>
<reference evidence="2 3" key="1">
    <citation type="journal article" date="2013" name="PLoS Genet.">
        <title>The genome and development-dependent transcriptomes of Pyronema confluens: a window into fungal evolution.</title>
        <authorList>
            <person name="Traeger S."/>
            <person name="Altegoer F."/>
            <person name="Freitag M."/>
            <person name="Gabaldon T."/>
            <person name="Kempken F."/>
            <person name="Kumar A."/>
            <person name="Marcet-Houben M."/>
            <person name="Poggeler S."/>
            <person name="Stajich J.E."/>
            <person name="Nowrousian M."/>
        </authorList>
    </citation>
    <scope>NUCLEOTIDE SEQUENCE [LARGE SCALE GENOMIC DNA]</scope>
    <source>
        <strain evidence="3">CBS 100304</strain>
        <tissue evidence="2">Vegetative mycelium</tissue>
    </source>
</reference>
<evidence type="ECO:0000313" key="3">
    <source>
        <dbReference type="Proteomes" id="UP000018144"/>
    </source>
</evidence>
<protein>
    <submittedName>
        <fullName evidence="2">Uncharacterized protein</fullName>
    </submittedName>
</protein>
<dbReference type="Proteomes" id="UP000018144">
    <property type="component" value="Unassembled WGS sequence"/>
</dbReference>